<evidence type="ECO:0000256" key="8">
    <source>
        <dbReference type="ARBA" id="ARBA00022989"/>
    </source>
</evidence>
<evidence type="ECO:0000256" key="6">
    <source>
        <dbReference type="ARBA" id="ARBA00022692"/>
    </source>
</evidence>
<dbReference type="PANTHER" id="PTHR45436:SF5">
    <property type="entry name" value="SENSOR HISTIDINE KINASE TRCS"/>
    <property type="match status" value="1"/>
</dbReference>
<proteinExistence type="predicted"/>
<keyword evidence="10" id="KW-0472">Membrane</keyword>
<dbReference type="GO" id="GO:0004673">
    <property type="term" value="F:protein histidine kinase activity"/>
    <property type="evidence" value="ECO:0007669"/>
    <property type="project" value="UniProtKB-EC"/>
</dbReference>
<evidence type="ECO:0000256" key="9">
    <source>
        <dbReference type="ARBA" id="ARBA00023012"/>
    </source>
</evidence>
<dbReference type="InterPro" id="IPR005467">
    <property type="entry name" value="His_kinase_dom"/>
</dbReference>
<evidence type="ECO:0000256" key="4">
    <source>
        <dbReference type="ARBA" id="ARBA00022553"/>
    </source>
</evidence>
<accession>A0A6J4RVE5</accession>
<dbReference type="GO" id="GO:0005886">
    <property type="term" value="C:plasma membrane"/>
    <property type="evidence" value="ECO:0007669"/>
    <property type="project" value="TreeGrafter"/>
</dbReference>
<protein>
    <recommendedName>
        <fullName evidence="3">histidine kinase</fullName>
        <ecNumber evidence="3">2.7.13.3</ecNumber>
    </recommendedName>
</protein>
<sequence>DGLQALARGDASPPVAELDLAEVVDASVGASRERHPDVAFTADLPDGAVALAGWEPGLRSMLDNLLENAVHHGRPRGAVRVALSDGPAPEVVVEDDGPGIPDEDRERVFEPFTRLDASGDGPGSGLGLAVVAQQAAHHGASVAVDRSTTLGGARFTVRFGRSG</sequence>
<dbReference type="InterPro" id="IPR036890">
    <property type="entry name" value="HATPase_C_sf"/>
</dbReference>
<keyword evidence="7" id="KW-0418">Kinase</keyword>
<name>A0A6J4RVE5_9ACTN</name>
<dbReference type="InterPro" id="IPR004358">
    <property type="entry name" value="Sig_transdc_His_kin-like_C"/>
</dbReference>
<feature type="non-terminal residue" evidence="12">
    <location>
        <position position="1"/>
    </location>
</feature>
<dbReference type="InterPro" id="IPR050428">
    <property type="entry name" value="TCS_sensor_his_kinase"/>
</dbReference>
<keyword evidence="4" id="KW-0597">Phosphoprotein</keyword>
<dbReference type="EMBL" id="CADCVS010000079">
    <property type="protein sequence ID" value="CAA9476197.1"/>
    <property type="molecule type" value="Genomic_DNA"/>
</dbReference>
<evidence type="ECO:0000256" key="2">
    <source>
        <dbReference type="ARBA" id="ARBA00004370"/>
    </source>
</evidence>
<organism evidence="12">
    <name type="scientific">uncultured Solirubrobacteraceae bacterium</name>
    <dbReference type="NCBI Taxonomy" id="1162706"/>
    <lineage>
        <taxon>Bacteria</taxon>
        <taxon>Bacillati</taxon>
        <taxon>Actinomycetota</taxon>
        <taxon>Thermoleophilia</taxon>
        <taxon>Solirubrobacterales</taxon>
        <taxon>Solirubrobacteraceae</taxon>
        <taxon>environmental samples</taxon>
    </lineage>
</organism>
<evidence type="ECO:0000256" key="10">
    <source>
        <dbReference type="ARBA" id="ARBA00023136"/>
    </source>
</evidence>
<dbReference type="SUPFAM" id="SSF55874">
    <property type="entry name" value="ATPase domain of HSP90 chaperone/DNA topoisomerase II/histidine kinase"/>
    <property type="match status" value="1"/>
</dbReference>
<dbReference type="PRINTS" id="PR00344">
    <property type="entry name" value="BCTRLSENSOR"/>
</dbReference>
<evidence type="ECO:0000256" key="3">
    <source>
        <dbReference type="ARBA" id="ARBA00012438"/>
    </source>
</evidence>
<dbReference type="Pfam" id="PF02518">
    <property type="entry name" value="HATPase_c"/>
    <property type="match status" value="1"/>
</dbReference>
<keyword evidence="8" id="KW-1133">Transmembrane helix</keyword>
<gene>
    <name evidence="12" type="ORF">AVDCRST_MAG30-478</name>
</gene>
<dbReference type="CDD" id="cd00075">
    <property type="entry name" value="HATPase"/>
    <property type="match status" value="1"/>
</dbReference>
<dbReference type="GO" id="GO:0000160">
    <property type="term" value="P:phosphorelay signal transduction system"/>
    <property type="evidence" value="ECO:0007669"/>
    <property type="project" value="UniProtKB-KW"/>
</dbReference>
<keyword evidence="9" id="KW-0902">Two-component regulatory system</keyword>
<keyword evidence="6" id="KW-0812">Transmembrane</keyword>
<evidence type="ECO:0000259" key="11">
    <source>
        <dbReference type="PROSITE" id="PS50109"/>
    </source>
</evidence>
<dbReference type="SMART" id="SM00387">
    <property type="entry name" value="HATPase_c"/>
    <property type="match status" value="1"/>
</dbReference>
<evidence type="ECO:0000256" key="7">
    <source>
        <dbReference type="ARBA" id="ARBA00022777"/>
    </source>
</evidence>
<dbReference type="AlphaFoldDB" id="A0A6J4RVE5"/>
<feature type="domain" description="Histidine kinase" evidence="11">
    <location>
        <begin position="1"/>
        <end position="163"/>
    </location>
</feature>
<comment type="catalytic activity">
    <reaction evidence="1">
        <text>ATP + protein L-histidine = ADP + protein N-phospho-L-histidine.</text>
        <dbReference type="EC" id="2.7.13.3"/>
    </reaction>
</comment>
<dbReference type="PANTHER" id="PTHR45436">
    <property type="entry name" value="SENSOR HISTIDINE KINASE YKOH"/>
    <property type="match status" value="1"/>
</dbReference>
<reference evidence="12" key="1">
    <citation type="submission" date="2020-02" db="EMBL/GenBank/DDBJ databases">
        <authorList>
            <person name="Meier V. D."/>
        </authorList>
    </citation>
    <scope>NUCLEOTIDE SEQUENCE</scope>
    <source>
        <strain evidence="12">AVDCRST_MAG30</strain>
    </source>
</reference>
<evidence type="ECO:0000256" key="1">
    <source>
        <dbReference type="ARBA" id="ARBA00000085"/>
    </source>
</evidence>
<evidence type="ECO:0000313" key="12">
    <source>
        <dbReference type="EMBL" id="CAA9476197.1"/>
    </source>
</evidence>
<evidence type="ECO:0000256" key="5">
    <source>
        <dbReference type="ARBA" id="ARBA00022679"/>
    </source>
</evidence>
<comment type="subcellular location">
    <subcellularLocation>
        <location evidence="2">Membrane</location>
    </subcellularLocation>
</comment>
<dbReference type="PROSITE" id="PS50109">
    <property type="entry name" value="HIS_KIN"/>
    <property type="match status" value="1"/>
</dbReference>
<dbReference type="EC" id="2.7.13.3" evidence="3"/>
<dbReference type="Gene3D" id="3.30.565.10">
    <property type="entry name" value="Histidine kinase-like ATPase, C-terminal domain"/>
    <property type="match status" value="1"/>
</dbReference>
<dbReference type="InterPro" id="IPR003594">
    <property type="entry name" value="HATPase_dom"/>
</dbReference>
<keyword evidence="5" id="KW-0808">Transferase</keyword>